<name>A0A401U915_9BACT</name>
<keyword evidence="3" id="KW-1185">Reference proteome</keyword>
<feature type="transmembrane region" description="Helical" evidence="1">
    <location>
        <begin position="49"/>
        <end position="70"/>
    </location>
</feature>
<keyword evidence="1" id="KW-0472">Membrane</keyword>
<feature type="transmembrane region" description="Helical" evidence="1">
    <location>
        <begin position="7"/>
        <end position="29"/>
    </location>
</feature>
<feature type="transmembrane region" description="Helical" evidence="1">
    <location>
        <begin position="145"/>
        <end position="168"/>
    </location>
</feature>
<dbReference type="RefSeq" id="WP_127122042.1">
    <property type="nucleotide sequence ID" value="NZ_BHXQ01000003.1"/>
</dbReference>
<dbReference type="EMBL" id="BHXQ01000003">
    <property type="protein sequence ID" value="GCC51375.1"/>
    <property type="molecule type" value="Genomic_DNA"/>
</dbReference>
<comment type="caution">
    <text evidence="2">The sequence shown here is derived from an EMBL/GenBank/DDBJ whole genome shotgun (WGS) entry which is preliminary data.</text>
</comment>
<feature type="transmembrane region" description="Helical" evidence="1">
    <location>
        <begin position="180"/>
        <end position="200"/>
    </location>
</feature>
<gene>
    <name evidence="2" type="ORF">SanaruYs_16000</name>
</gene>
<proteinExistence type="predicted"/>
<evidence type="ECO:0000256" key="1">
    <source>
        <dbReference type="SAM" id="Phobius"/>
    </source>
</evidence>
<organism evidence="2 3">
    <name type="scientific">Chryseotalea sanaruensis</name>
    <dbReference type="NCBI Taxonomy" id="2482724"/>
    <lineage>
        <taxon>Bacteria</taxon>
        <taxon>Pseudomonadati</taxon>
        <taxon>Bacteroidota</taxon>
        <taxon>Cytophagia</taxon>
        <taxon>Cytophagales</taxon>
        <taxon>Chryseotaleaceae</taxon>
        <taxon>Chryseotalea</taxon>
    </lineage>
</organism>
<feature type="transmembrane region" description="Helical" evidence="1">
    <location>
        <begin position="91"/>
        <end position="117"/>
    </location>
</feature>
<dbReference type="Proteomes" id="UP000288227">
    <property type="component" value="Unassembled WGS sequence"/>
</dbReference>
<dbReference type="AlphaFoldDB" id="A0A401U915"/>
<sequence length="202" mass="24151">MMPNWKITLPLFLLLLFITRYYDFFYLYLPVRSFTLGGDYEPTMYSFVIYNYLLKLLFYIFKFLIIAIILSGGIFLEGNTNKTQIASLKELISLAILGEFVFFIEYLTKFIYLTFIYTEYRLIDYENFYLFSLYKLFDIESTSNLAFLFQTLNIFECGYIIVLIYGMYILQFTNIKKSALVVLYSYGSMLVIWILVMTYFKL</sequence>
<reference evidence="2 3" key="1">
    <citation type="submission" date="2018-11" db="EMBL/GenBank/DDBJ databases">
        <title>Chryseotalea sanarue gen. nov., sp., nov., a member of the family Cytophagaceae, isolated from a brackish lake in Hamamatsu Japan.</title>
        <authorList>
            <person name="Maejima Y."/>
            <person name="Iino T."/>
            <person name="Muraguchi Y."/>
            <person name="Fukuda K."/>
            <person name="Ohkuma M."/>
            <person name="Moriuchi R."/>
            <person name="Dohra H."/>
            <person name="Kimbara K."/>
            <person name="Shintani M."/>
        </authorList>
    </citation>
    <scope>NUCLEOTIDE SEQUENCE [LARGE SCALE GENOMIC DNA]</scope>
    <source>
        <strain evidence="2 3">Ys</strain>
    </source>
</reference>
<accession>A0A401U915</accession>
<evidence type="ECO:0008006" key="4">
    <source>
        <dbReference type="Google" id="ProtNLM"/>
    </source>
</evidence>
<protein>
    <recommendedName>
        <fullName evidence="4">Yip1 domain-containing protein</fullName>
    </recommendedName>
</protein>
<evidence type="ECO:0000313" key="3">
    <source>
        <dbReference type="Proteomes" id="UP000288227"/>
    </source>
</evidence>
<keyword evidence="1" id="KW-0812">Transmembrane</keyword>
<dbReference type="OrthoDB" id="825516at2"/>
<keyword evidence="1" id="KW-1133">Transmembrane helix</keyword>
<evidence type="ECO:0000313" key="2">
    <source>
        <dbReference type="EMBL" id="GCC51375.1"/>
    </source>
</evidence>